<evidence type="ECO:0000256" key="2">
    <source>
        <dbReference type="ARBA" id="ARBA00022448"/>
    </source>
</evidence>
<sequence>MGSVSPDSEADQNKSTTAQRSLLQQFWKNYKNNYLSIAGGAIILLLVLMALLAPILAPHSPYEQFETSDDSKFHPAEPGTEIILTNGDGDIVEQTTAYLGTDNVGRDILSRLLYGLRTTLVIGLSVVITSLVIGSLAGAIAGFYQDSWIDNAIMRVMDVIFPFPSIVLAIALLGVVGIGETTYSLPILGTVAVPNTAKIILVISVVYIPRFARVMRGAVVTEMEEDYIDALRTIGASDFRILLSDVIVNTVPSVVIQGSLYVGTALLASAGLSFLGLGIQPPQASLGLMLSNSRDYVYSGEWWFSVFPGLLIAITILGFNLLGDGLRDALDPRYQGEQ</sequence>
<keyword evidence="3" id="KW-1003">Cell membrane</keyword>
<feature type="transmembrane region" description="Helical" evidence="7">
    <location>
        <begin position="260"/>
        <end position="282"/>
    </location>
</feature>
<dbReference type="AlphaFoldDB" id="M0MSH6"/>
<dbReference type="EMBL" id="AOMF01000188">
    <property type="protein sequence ID" value="EMA48541.1"/>
    <property type="molecule type" value="Genomic_DNA"/>
</dbReference>
<dbReference type="InterPro" id="IPR025966">
    <property type="entry name" value="OppC_N"/>
</dbReference>
<accession>M0MSH6</accession>
<keyword evidence="4 7" id="KW-0812">Transmembrane</keyword>
<keyword evidence="5 7" id="KW-1133">Transmembrane helix</keyword>
<comment type="caution">
    <text evidence="9">The sequence shown here is derived from an EMBL/GenBank/DDBJ whole genome shotgun (WGS) entry which is preliminary data.</text>
</comment>
<evidence type="ECO:0000313" key="9">
    <source>
        <dbReference type="EMBL" id="EMA48541.1"/>
    </source>
</evidence>
<evidence type="ECO:0000256" key="6">
    <source>
        <dbReference type="ARBA" id="ARBA00023136"/>
    </source>
</evidence>
<dbReference type="PANTHER" id="PTHR43386">
    <property type="entry name" value="OLIGOPEPTIDE TRANSPORT SYSTEM PERMEASE PROTEIN APPC"/>
    <property type="match status" value="1"/>
</dbReference>
<keyword evidence="10" id="KW-1185">Reference proteome</keyword>
<dbReference type="PANTHER" id="PTHR43386:SF1">
    <property type="entry name" value="D,D-DIPEPTIDE TRANSPORT SYSTEM PERMEASE PROTEIN DDPC-RELATED"/>
    <property type="match status" value="1"/>
</dbReference>
<dbReference type="GO" id="GO:0005886">
    <property type="term" value="C:plasma membrane"/>
    <property type="evidence" value="ECO:0007669"/>
    <property type="project" value="UniProtKB-SubCell"/>
</dbReference>
<evidence type="ECO:0000256" key="4">
    <source>
        <dbReference type="ARBA" id="ARBA00022692"/>
    </source>
</evidence>
<dbReference type="CDD" id="cd06261">
    <property type="entry name" value="TM_PBP2"/>
    <property type="match status" value="1"/>
</dbReference>
<feature type="transmembrane region" description="Helical" evidence="7">
    <location>
        <begin position="34"/>
        <end position="57"/>
    </location>
</feature>
<feature type="domain" description="ABC transmembrane type-1" evidence="8">
    <location>
        <begin position="116"/>
        <end position="323"/>
    </location>
</feature>
<evidence type="ECO:0000256" key="7">
    <source>
        <dbReference type="RuleBase" id="RU363032"/>
    </source>
</evidence>
<proteinExistence type="inferred from homology"/>
<name>M0MSH6_9EURY</name>
<reference evidence="9 10" key="1">
    <citation type="journal article" date="2014" name="PLoS Genet.">
        <title>Phylogenetically driven sequencing of extremely halophilic archaea reveals strategies for static and dynamic osmo-response.</title>
        <authorList>
            <person name="Becker E.A."/>
            <person name="Seitzer P.M."/>
            <person name="Tritt A."/>
            <person name="Larsen D."/>
            <person name="Krusor M."/>
            <person name="Yao A.I."/>
            <person name="Wu D."/>
            <person name="Madern D."/>
            <person name="Eisen J.A."/>
            <person name="Darling A.E."/>
            <person name="Facciotti M.T."/>
        </authorList>
    </citation>
    <scope>NUCLEOTIDE SEQUENCE [LARGE SCALE GENOMIC DNA]</scope>
    <source>
        <strain evidence="9 10">JCM 13552</strain>
    </source>
</reference>
<feature type="transmembrane region" description="Helical" evidence="7">
    <location>
        <begin position="185"/>
        <end position="208"/>
    </location>
</feature>
<keyword evidence="6 7" id="KW-0472">Membrane</keyword>
<evidence type="ECO:0000256" key="1">
    <source>
        <dbReference type="ARBA" id="ARBA00004651"/>
    </source>
</evidence>
<dbReference type="InterPro" id="IPR000515">
    <property type="entry name" value="MetI-like"/>
</dbReference>
<organism evidence="9 10">
    <name type="scientific">Halococcus thailandensis JCM 13552</name>
    <dbReference type="NCBI Taxonomy" id="1227457"/>
    <lineage>
        <taxon>Archaea</taxon>
        <taxon>Methanobacteriati</taxon>
        <taxon>Methanobacteriota</taxon>
        <taxon>Stenosarchaea group</taxon>
        <taxon>Halobacteria</taxon>
        <taxon>Halobacteriales</taxon>
        <taxon>Halococcaceae</taxon>
        <taxon>Halococcus</taxon>
    </lineage>
</organism>
<dbReference type="InterPro" id="IPR035906">
    <property type="entry name" value="MetI-like_sf"/>
</dbReference>
<feature type="transmembrane region" description="Helical" evidence="7">
    <location>
        <begin position="120"/>
        <end position="144"/>
    </location>
</feature>
<gene>
    <name evidence="9" type="ORF">C451_20130</name>
</gene>
<feature type="transmembrane region" description="Helical" evidence="7">
    <location>
        <begin position="302"/>
        <end position="323"/>
    </location>
</feature>
<protein>
    <submittedName>
        <fullName evidence="9">Putative dipeptides/oligopeptides ABC transporter permease</fullName>
    </submittedName>
</protein>
<dbReference type="InterPro" id="IPR050366">
    <property type="entry name" value="BP-dependent_transpt_permease"/>
</dbReference>
<dbReference type="GO" id="GO:0055085">
    <property type="term" value="P:transmembrane transport"/>
    <property type="evidence" value="ECO:0007669"/>
    <property type="project" value="InterPro"/>
</dbReference>
<dbReference type="Pfam" id="PF00528">
    <property type="entry name" value="BPD_transp_1"/>
    <property type="match status" value="1"/>
</dbReference>
<dbReference type="OrthoDB" id="312811at2157"/>
<feature type="transmembrane region" description="Helical" evidence="7">
    <location>
        <begin position="156"/>
        <end position="179"/>
    </location>
</feature>
<dbReference type="Pfam" id="PF12911">
    <property type="entry name" value="OppC_N"/>
    <property type="match status" value="1"/>
</dbReference>
<comment type="similarity">
    <text evidence="7">Belongs to the binding-protein-dependent transport system permease family.</text>
</comment>
<evidence type="ECO:0000256" key="3">
    <source>
        <dbReference type="ARBA" id="ARBA00022475"/>
    </source>
</evidence>
<dbReference type="STRING" id="1227457.C451_20130"/>
<dbReference type="SUPFAM" id="SSF161098">
    <property type="entry name" value="MetI-like"/>
    <property type="match status" value="1"/>
</dbReference>
<evidence type="ECO:0000259" key="8">
    <source>
        <dbReference type="PROSITE" id="PS50928"/>
    </source>
</evidence>
<comment type="subcellular location">
    <subcellularLocation>
        <location evidence="1 7">Cell membrane</location>
        <topology evidence="1 7">Multi-pass membrane protein</topology>
    </subcellularLocation>
</comment>
<evidence type="ECO:0000313" key="10">
    <source>
        <dbReference type="Proteomes" id="UP000011680"/>
    </source>
</evidence>
<dbReference type="Proteomes" id="UP000011680">
    <property type="component" value="Unassembled WGS sequence"/>
</dbReference>
<dbReference type="Gene3D" id="1.10.3720.10">
    <property type="entry name" value="MetI-like"/>
    <property type="match status" value="1"/>
</dbReference>
<dbReference type="RefSeq" id="WP_007743466.1">
    <property type="nucleotide sequence ID" value="NZ_AOMF01000188.1"/>
</dbReference>
<evidence type="ECO:0000256" key="5">
    <source>
        <dbReference type="ARBA" id="ARBA00022989"/>
    </source>
</evidence>
<dbReference type="PROSITE" id="PS50928">
    <property type="entry name" value="ABC_TM1"/>
    <property type="match status" value="1"/>
</dbReference>
<dbReference type="eggNOG" id="arCOG00748">
    <property type="taxonomic scope" value="Archaea"/>
</dbReference>
<keyword evidence="2 7" id="KW-0813">Transport</keyword>